<keyword evidence="3" id="KW-1185">Reference proteome</keyword>
<organism evidence="2 3">
    <name type="scientific">Colletotrichum destructivum</name>
    <dbReference type="NCBI Taxonomy" id="34406"/>
    <lineage>
        <taxon>Eukaryota</taxon>
        <taxon>Fungi</taxon>
        <taxon>Dikarya</taxon>
        <taxon>Ascomycota</taxon>
        <taxon>Pezizomycotina</taxon>
        <taxon>Sordariomycetes</taxon>
        <taxon>Hypocreomycetidae</taxon>
        <taxon>Glomerellales</taxon>
        <taxon>Glomerellaceae</taxon>
        <taxon>Colletotrichum</taxon>
        <taxon>Colletotrichum destructivum species complex</taxon>
    </lineage>
</organism>
<dbReference type="AlphaFoldDB" id="A0AAX4IFL7"/>
<evidence type="ECO:0000313" key="3">
    <source>
        <dbReference type="Proteomes" id="UP001322277"/>
    </source>
</evidence>
<feature type="compositionally biased region" description="Polar residues" evidence="1">
    <location>
        <begin position="52"/>
        <end position="64"/>
    </location>
</feature>
<reference evidence="3" key="1">
    <citation type="journal article" date="2023" name="bioRxiv">
        <title>Complete genome of the Medicago anthracnose fungus, Colletotrichum destructivum, reveals a mini-chromosome-like region within a core chromosome.</title>
        <authorList>
            <person name="Lapalu N."/>
            <person name="Simon A."/>
            <person name="Lu A."/>
            <person name="Plaumann P.-L."/>
            <person name="Amselem J."/>
            <person name="Pigne S."/>
            <person name="Auger A."/>
            <person name="Koch C."/>
            <person name="Dallery J.-F."/>
            <person name="O'Connell R.J."/>
        </authorList>
    </citation>
    <scope>NUCLEOTIDE SEQUENCE [LARGE SCALE GENOMIC DNA]</scope>
    <source>
        <strain evidence="3">CBS 520.97</strain>
    </source>
</reference>
<dbReference type="RefSeq" id="XP_062779296.1">
    <property type="nucleotide sequence ID" value="XM_062923245.1"/>
</dbReference>
<evidence type="ECO:0000256" key="1">
    <source>
        <dbReference type="SAM" id="MobiDB-lite"/>
    </source>
</evidence>
<gene>
    <name evidence="2" type="ORF">CDEST_07086</name>
</gene>
<dbReference type="EMBL" id="CP137308">
    <property type="protein sequence ID" value="WQF82072.1"/>
    <property type="molecule type" value="Genomic_DNA"/>
</dbReference>
<dbReference type="GeneID" id="87943589"/>
<evidence type="ECO:0000313" key="2">
    <source>
        <dbReference type="EMBL" id="WQF82072.1"/>
    </source>
</evidence>
<proteinExistence type="predicted"/>
<protein>
    <submittedName>
        <fullName evidence="2">Uncharacterized protein</fullName>
    </submittedName>
</protein>
<feature type="region of interest" description="Disordered" evidence="1">
    <location>
        <begin position="52"/>
        <end position="73"/>
    </location>
</feature>
<name>A0AAX4IFL7_9PEZI</name>
<sequence>MSPTAANAKATDELPSYDRHLVESVPLVPEPLDPLGFWTGSITNQHVQPVNNVKQASPFPSTNGRLGAPTKLRGPYYTLQPPPILSASSVSGSITPRFHPPQLWSSTDKPYHLSLRSLTAFESDNS</sequence>
<accession>A0AAX4IFL7</accession>
<dbReference type="Proteomes" id="UP001322277">
    <property type="component" value="Chromosome 4"/>
</dbReference>
<dbReference type="KEGG" id="cdet:87943589"/>